<accession>A0ACC0D1M3</accession>
<keyword evidence="2" id="KW-1185">Reference proteome</keyword>
<sequence length="371" mass="39627">MVRSMLVAAALAATSAALSIKRLEATQEELFTIELAPGVTQIVTEEEKWALKNEGKTFIDITNHPNLASSSLAKNAAKVAAVAYPSSMTQATTVKSLISKLSKANLQSTLTTFSEFYNRYYTSTYGKQSSDWLFSQVKGIISASGAKKASAKQFTHRWTQSSIIATIPGKSTDKIVVGAHLDSVNGRNRTGRSPGADDDGSGSMTTLEAMRVLLSDPKIAAGEGANTLEFHWYSGEEAGLLGSADIFDSYSSSGAVVKAMLQQDMTGYGNNPMGVITDRVDSALTAFIRKVITAYTTVGYVNTECGYGCSDHSSATAAGYPSSFVIEADFDLTSPLIHTDGDTLDSVSYDHILEHAKMVVGYAYELTFADL</sequence>
<evidence type="ECO:0000313" key="2">
    <source>
        <dbReference type="Proteomes" id="UP001497680"/>
    </source>
</evidence>
<protein>
    <submittedName>
        <fullName evidence="1">Zn-dependent exopeptidase</fullName>
    </submittedName>
</protein>
<dbReference type="Proteomes" id="UP001497680">
    <property type="component" value="Unassembled WGS sequence"/>
</dbReference>
<gene>
    <name evidence="1" type="ORF">F4821DRAFT_126666</name>
</gene>
<comment type="caution">
    <text evidence="1">The sequence shown here is derived from an EMBL/GenBank/DDBJ whole genome shotgun (WGS) entry which is preliminary data.</text>
</comment>
<evidence type="ECO:0000313" key="1">
    <source>
        <dbReference type="EMBL" id="KAI6086611.1"/>
    </source>
</evidence>
<organism evidence="1 2">
    <name type="scientific">Hypoxylon rubiginosum</name>
    <dbReference type="NCBI Taxonomy" id="110542"/>
    <lineage>
        <taxon>Eukaryota</taxon>
        <taxon>Fungi</taxon>
        <taxon>Dikarya</taxon>
        <taxon>Ascomycota</taxon>
        <taxon>Pezizomycotina</taxon>
        <taxon>Sordariomycetes</taxon>
        <taxon>Xylariomycetidae</taxon>
        <taxon>Xylariales</taxon>
        <taxon>Hypoxylaceae</taxon>
        <taxon>Hypoxylon</taxon>
    </lineage>
</organism>
<proteinExistence type="predicted"/>
<reference evidence="1 2" key="1">
    <citation type="journal article" date="2022" name="New Phytol.">
        <title>Ecological generalism drives hyperdiversity of secondary metabolite gene clusters in xylarialean endophytes.</title>
        <authorList>
            <person name="Franco M.E.E."/>
            <person name="Wisecaver J.H."/>
            <person name="Arnold A.E."/>
            <person name="Ju Y.M."/>
            <person name="Slot J.C."/>
            <person name="Ahrendt S."/>
            <person name="Moore L.P."/>
            <person name="Eastman K.E."/>
            <person name="Scott K."/>
            <person name="Konkel Z."/>
            <person name="Mondo S.J."/>
            <person name="Kuo A."/>
            <person name="Hayes R.D."/>
            <person name="Haridas S."/>
            <person name="Andreopoulos B."/>
            <person name="Riley R."/>
            <person name="LaButti K."/>
            <person name="Pangilinan J."/>
            <person name="Lipzen A."/>
            <person name="Amirebrahimi M."/>
            <person name="Yan J."/>
            <person name="Adam C."/>
            <person name="Keymanesh K."/>
            <person name="Ng V."/>
            <person name="Louie K."/>
            <person name="Northen T."/>
            <person name="Drula E."/>
            <person name="Henrissat B."/>
            <person name="Hsieh H.M."/>
            <person name="Youens-Clark K."/>
            <person name="Lutzoni F."/>
            <person name="Miadlikowska J."/>
            <person name="Eastwood D.C."/>
            <person name="Hamelin R.C."/>
            <person name="Grigoriev I.V."/>
            <person name="U'Ren J.M."/>
        </authorList>
    </citation>
    <scope>NUCLEOTIDE SEQUENCE [LARGE SCALE GENOMIC DNA]</scope>
    <source>
        <strain evidence="1 2">ER1909</strain>
    </source>
</reference>
<name>A0ACC0D1M3_9PEZI</name>
<dbReference type="EMBL" id="MU394314">
    <property type="protein sequence ID" value="KAI6086611.1"/>
    <property type="molecule type" value="Genomic_DNA"/>
</dbReference>